<evidence type="ECO:0000256" key="3">
    <source>
        <dbReference type="ARBA" id="ARBA00012729"/>
    </source>
</evidence>
<keyword evidence="7" id="KW-0378">Hydrolase</keyword>
<evidence type="ECO:0000259" key="15">
    <source>
        <dbReference type="PROSITE" id="PS51762"/>
    </source>
</evidence>
<dbReference type="EMBL" id="CP137306">
    <property type="protein sequence ID" value="WQF77682.1"/>
    <property type="molecule type" value="Genomic_DNA"/>
</dbReference>
<evidence type="ECO:0000256" key="8">
    <source>
        <dbReference type="ARBA" id="ARBA00023136"/>
    </source>
</evidence>
<dbReference type="GO" id="GO:0016757">
    <property type="term" value="F:glycosyltransferase activity"/>
    <property type="evidence" value="ECO:0007669"/>
    <property type="project" value="UniProtKB-KW"/>
</dbReference>
<dbReference type="KEGG" id="cdet:87939199"/>
<dbReference type="Gene3D" id="2.60.120.200">
    <property type="match status" value="1"/>
</dbReference>
<dbReference type="PANTHER" id="PTHR10963">
    <property type="entry name" value="GLYCOSYL HYDROLASE-RELATED"/>
    <property type="match status" value="1"/>
</dbReference>
<evidence type="ECO:0000256" key="7">
    <source>
        <dbReference type="ARBA" id="ARBA00022801"/>
    </source>
</evidence>
<protein>
    <recommendedName>
        <fullName evidence="3">chitinase</fullName>
        <ecNumber evidence="3">3.2.1.14</ecNumber>
    </recommendedName>
</protein>
<comment type="subcellular location">
    <subcellularLocation>
        <location evidence="2">Membrane</location>
    </subcellularLocation>
</comment>
<keyword evidence="6 14" id="KW-0732">Signal</keyword>
<gene>
    <name evidence="16" type="ORF">CDEST_02696</name>
</gene>
<dbReference type="CDD" id="cd02183">
    <property type="entry name" value="GH16_fungal_CRH1_transglycosylase"/>
    <property type="match status" value="1"/>
</dbReference>
<dbReference type="RefSeq" id="XP_062774906.1">
    <property type="nucleotide sequence ID" value="XM_062918855.1"/>
</dbReference>
<proteinExistence type="inferred from homology"/>
<dbReference type="Proteomes" id="UP001322277">
    <property type="component" value="Chromosome 2"/>
</dbReference>
<dbReference type="InterPro" id="IPR013320">
    <property type="entry name" value="ConA-like_dom_sf"/>
</dbReference>
<dbReference type="GeneID" id="87939199"/>
<evidence type="ECO:0000256" key="6">
    <source>
        <dbReference type="ARBA" id="ARBA00022729"/>
    </source>
</evidence>
<comment type="catalytic activity">
    <reaction evidence="1">
        <text>Random endo-hydrolysis of N-acetyl-beta-D-glucosaminide (1-&gt;4)-beta-linkages in chitin and chitodextrins.</text>
        <dbReference type="EC" id="3.2.1.14"/>
    </reaction>
</comment>
<evidence type="ECO:0000313" key="16">
    <source>
        <dbReference type="EMBL" id="WQF77682.1"/>
    </source>
</evidence>
<keyword evidence="9" id="KW-0325">Glycoprotein</keyword>
<keyword evidence="8" id="KW-0472">Membrane</keyword>
<evidence type="ECO:0000256" key="2">
    <source>
        <dbReference type="ARBA" id="ARBA00004370"/>
    </source>
</evidence>
<keyword evidence="11" id="KW-0961">Cell wall biogenesis/degradation</keyword>
<keyword evidence="17" id="KW-1185">Reference proteome</keyword>
<feature type="chain" id="PRO_5043489378" description="chitinase" evidence="14">
    <location>
        <begin position="24"/>
        <end position="474"/>
    </location>
</feature>
<dbReference type="InterPro" id="IPR000757">
    <property type="entry name" value="Beta-glucanase-like"/>
</dbReference>
<evidence type="ECO:0000256" key="13">
    <source>
        <dbReference type="ARBA" id="ARBA00093308"/>
    </source>
</evidence>
<keyword evidence="10" id="KW-0326">Glycosidase</keyword>
<dbReference type="GO" id="GO:0008843">
    <property type="term" value="F:endochitinase activity"/>
    <property type="evidence" value="ECO:0007669"/>
    <property type="project" value="UniProtKB-EC"/>
</dbReference>
<evidence type="ECO:0000256" key="10">
    <source>
        <dbReference type="ARBA" id="ARBA00023295"/>
    </source>
</evidence>
<dbReference type="PROSITE" id="PS51762">
    <property type="entry name" value="GH16_2"/>
    <property type="match status" value="1"/>
</dbReference>
<name>A0AAX4I2T5_9PEZI</name>
<evidence type="ECO:0000256" key="5">
    <source>
        <dbReference type="ARBA" id="ARBA00022679"/>
    </source>
</evidence>
<comment type="function">
    <text evidence="13">Dual chitinase/transglycosylase that plays a role in cell wall architecture. Chitinase and transglycosylase activities are coupled. Required for the polysaccharide cross-linking at the septa and the cell wall. More specifically, transfers chitin to 1,6-beta-glucan in the cell wall.</text>
</comment>
<dbReference type="InterPro" id="IPR050546">
    <property type="entry name" value="Glycosyl_Hydrlase_16"/>
</dbReference>
<dbReference type="SUPFAM" id="SSF49899">
    <property type="entry name" value="Concanavalin A-like lectins/glucanases"/>
    <property type="match status" value="1"/>
</dbReference>
<dbReference type="FunFam" id="2.60.120.200:FF:000152">
    <property type="entry name" value="Cell wall glucanase"/>
    <property type="match status" value="1"/>
</dbReference>
<dbReference type="GO" id="GO:0031505">
    <property type="term" value="P:fungal-type cell wall organization"/>
    <property type="evidence" value="ECO:0007669"/>
    <property type="project" value="TreeGrafter"/>
</dbReference>
<reference evidence="17" key="1">
    <citation type="journal article" date="2023" name="bioRxiv">
        <title>Complete genome of the Medicago anthracnose fungus, Colletotrichum destructivum, reveals a mini-chromosome-like region within a core chromosome.</title>
        <authorList>
            <person name="Lapalu N."/>
            <person name="Simon A."/>
            <person name="Lu A."/>
            <person name="Plaumann P.-L."/>
            <person name="Amselem J."/>
            <person name="Pigne S."/>
            <person name="Auger A."/>
            <person name="Koch C."/>
            <person name="Dallery J.-F."/>
            <person name="O'Connell R.J."/>
        </authorList>
    </citation>
    <scope>NUCLEOTIDE SEQUENCE [LARGE SCALE GENOMIC DNA]</scope>
    <source>
        <strain evidence="17">CBS 520.97</strain>
    </source>
</reference>
<feature type="domain" description="GH16" evidence="15">
    <location>
        <begin position="122"/>
        <end position="334"/>
    </location>
</feature>
<feature type="signal peptide" evidence="14">
    <location>
        <begin position="1"/>
        <end position="23"/>
    </location>
</feature>
<dbReference type="GO" id="GO:0016020">
    <property type="term" value="C:membrane"/>
    <property type="evidence" value="ECO:0007669"/>
    <property type="project" value="UniProtKB-SubCell"/>
</dbReference>
<evidence type="ECO:0000256" key="4">
    <source>
        <dbReference type="ARBA" id="ARBA00022676"/>
    </source>
</evidence>
<dbReference type="Pfam" id="PF00722">
    <property type="entry name" value="Glyco_hydro_16"/>
    <property type="match status" value="1"/>
</dbReference>
<keyword evidence="4" id="KW-0328">Glycosyltransferase</keyword>
<dbReference type="AlphaFoldDB" id="A0AAX4I2T5"/>
<evidence type="ECO:0000256" key="11">
    <source>
        <dbReference type="ARBA" id="ARBA00023316"/>
    </source>
</evidence>
<comment type="similarity">
    <text evidence="12">Belongs to the glycosyl hydrolase 16 family. CRH1 subfamily.</text>
</comment>
<evidence type="ECO:0000256" key="9">
    <source>
        <dbReference type="ARBA" id="ARBA00023180"/>
    </source>
</evidence>
<organism evidence="16 17">
    <name type="scientific">Colletotrichum destructivum</name>
    <dbReference type="NCBI Taxonomy" id="34406"/>
    <lineage>
        <taxon>Eukaryota</taxon>
        <taxon>Fungi</taxon>
        <taxon>Dikarya</taxon>
        <taxon>Ascomycota</taxon>
        <taxon>Pezizomycotina</taxon>
        <taxon>Sordariomycetes</taxon>
        <taxon>Hypocreomycetidae</taxon>
        <taxon>Glomerellales</taxon>
        <taxon>Glomerellaceae</taxon>
        <taxon>Colletotrichum</taxon>
        <taxon>Colletotrichum destructivum species complex</taxon>
    </lineage>
</organism>
<evidence type="ECO:0000256" key="14">
    <source>
        <dbReference type="SAM" id="SignalP"/>
    </source>
</evidence>
<dbReference type="EC" id="3.2.1.14" evidence="3"/>
<dbReference type="PANTHER" id="PTHR10963:SF68">
    <property type="entry name" value="GLYCOSIDASE CRH1-RELATED"/>
    <property type="match status" value="1"/>
</dbReference>
<keyword evidence="5" id="KW-0808">Transferase</keyword>
<evidence type="ECO:0000256" key="1">
    <source>
        <dbReference type="ARBA" id="ARBA00000822"/>
    </source>
</evidence>
<dbReference type="GO" id="GO:0005975">
    <property type="term" value="P:carbohydrate metabolic process"/>
    <property type="evidence" value="ECO:0007669"/>
    <property type="project" value="InterPro"/>
</dbReference>
<sequence>MTLLQLPMRVFFAPALLYLYSRLGPWCYSRLECDVPRTYTDPCLLLPPVTSSALPPLWSDLENNLPQWEALSRSLTSLLLLTSLKSCSSASPFTLFRRRDTSLRTQTRTMHLRTLFAAALATTVSAQTYSSCNPLHQTTCPANTALGMAIHVDFTQGAVNSFAASGNPTYGDDGVTFSVAASGQAPQLMSLFYIMFGRVEITLKAATGAGIVSSLVLQSDTLDEIDMEWLGADPTEVQSNYFGKGDVTTYNRGQFHQTDNNQEKFMKYTIDWTSERIVFSVDGTVVRTLTEAEADENQYPQSPMQVKFGSWSGGDPANAPGTIDWARGPTDFSKGPFHMVVKDVSITDYSTGKEYKYTDTSGNWGSIQAVDGQVNGNLGKAGQVTYTASAAAETGSPAPTVPRGGIGADESATATQTGWPWVASARPTGGSVPDGWRMNSEGKIIPDGAGVSVRPQCLTILASFVLGVVALAGR</sequence>
<accession>A0AAX4I2T5</accession>
<evidence type="ECO:0000313" key="17">
    <source>
        <dbReference type="Proteomes" id="UP001322277"/>
    </source>
</evidence>
<evidence type="ECO:0000256" key="12">
    <source>
        <dbReference type="ARBA" id="ARBA00038074"/>
    </source>
</evidence>
<dbReference type="GO" id="GO:0009277">
    <property type="term" value="C:fungal-type cell wall"/>
    <property type="evidence" value="ECO:0007669"/>
    <property type="project" value="TreeGrafter"/>
</dbReference>